<dbReference type="PROSITE" id="PS51725">
    <property type="entry name" value="ABM"/>
    <property type="match status" value="1"/>
</dbReference>
<evidence type="ECO:0000313" key="2">
    <source>
        <dbReference type="EMBL" id="PWE30259.1"/>
    </source>
</evidence>
<evidence type="ECO:0000259" key="1">
    <source>
        <dbReference type="PROSITE" id="PS51725"/>
    </source>
</evidence>
<dbReference type="Gene3D" id="3.30.70.100">
    <property type="match status" value="1"/>
</dbReference>
<gene>
    <name evidence="2" type="ORF">C4N9_06075</name>
</gene>
<comment type="caution">
    <text evidence="2">The sequence shown here is derived from an EMBL/GenBank/DDBJ whole genome shotgun (WGS) entry which is preliminary data.</text>
</comment>
<dbReference type="GeneID" id="94364449"/>
<organism evidence="2 3">
    <name type="scientific">Pararhodobacter marinus</name>
    <dbReference type="NCBI Taxonomy" id="2184063"/>
    <lineage>
        <taxon>Bacteria</taxon>
        <taxon>Pseudomonadati</taxon>
        <taxon>Pseudomonadota</taxon>
        <taxon>Alphaproteobacteria</taxon>
        <taxon>Rhodobacterales</taxon>
        <taxon>Paracoccaceae</taxon>
        <taxon>Pararhodobacter</taxon>
    </lineage>
</organism>
<dbReference type="Pfam" id="PF03992">
    <property type="entry name" value="ABM"/>
    <property type="match status" value="1"/>
</dbReference>
<keyword evidence="2" id="KW-0560">Oxidoreductase</keyword>
<feature type="domain" description="ABM" evidence="1">
    <location>
        <begin position="2"/>
        <end position="97"/>
    </location>
</feature>
<dbReference type="InterPro" id="IPR007138">
    <property type="entry name" value="ABM_dom"/>
</dbReference>
<keyword evidence="3" id="KW-1185">Reference proteome</keyword>
<dbReference type="RefSeq" id="WP_109532405.1">
    <property type="nucleotide sequence ID" value="NZ_QEYD01000003.1"/>
</dbReference>
<accession>A0A2U2CEK1</accession>
<dbReference type="PANTHER" id="PTHR34474:SF2">
    <property type="entry name" value="SIGNAL TRANSDUCTION PROTEIN TRAP"/>
    <property type="match status" value="1"/>
</dbReference>
<evidence type="ECO:0000313" key="3">
    <source>
        <dbReference type="Proteomes" id="UP000244940"/>
    </source>
</evidence>
<keyword evidence="2" id="KW-0503">Monooxygenase</keyword>
<protein>
    <submittedName>
        <fullName evidence="2">Antibiotic biosynthesis monooxygenase</fullName>
    </submittedName>
</protein>
<dbReference type="PANTHER" id="PTHR34474">
    <property type="entry name" value="SIGNAL TRANSDUCTION PROTEIN TRAP"/>
    <property type="match status" value="1"/>
</dbReference>
<reference evidence="2 3" key="1">
    <citation type="submission" date="2018-05" db="EMBL/GenBank/DDBJ databases">
        <title>Pararhodobacter marina sp. nov., isolated from deep-sea water of the Indian Ocean.</title>
        <authorList>
            <person name="Lai Q.Sr."/>
            <person name="Liu X."/>
            <person name="Shao Z."/>
        </authorList>
    </citation>
    <scope>NUCLEOTIDE SEQUENCE [LARGE SCALE GENOMIC DNA]</scope>
    <source>
        <strain evidence="2 3">CIC4N-9</strain>
    </source>
</reference>
<dbReference type="GO" id="GO:0004497">
    <property type="term" value="F:monooxygenase activity"/>
    <property type="evidence" value="ECO:0007669"/>
    <property type="project" value="UniProtKB-KW"/>
</dbReference>
<name>A0A2U2CEK1_9RHOB</name>
<dbReference type="SUPFAM" id="SSF54909">
    <property type="entry name" value="Dimeric alpha+beta barrel"/>
    <property type="match status" value="1"/>
</dbReference>
<dbReference type="EMBL" id="QEYD01000003">
    <property type="protein sequence ID" value="PWE30259.1"/>
    <property type="molecule type" value="Genomic_DNA"/>
</dbReference>
<proteinExistence type="predicted"/>
<dbReference type="AlphaFoldDB" id="A0A2U2CEK1"/>
<dbReference type="InterPro" id="IPR011008">
    <property type="entry name" value="Dimeric_a/b-barrel"/>
</dbReference>
<dbReference type="OrthoDB" id="9798115at2"/>
<dbReference type="InterPro" id="IPR050404">
    <property type="entry name" value="Heme-degrading_MO"/>
</dbReference>
<sequence length="109" mass="12424">MYLAMNRFTVPAENAAAFEAMWLGRDSRLNELDGFVEFHMLKGPEEDGRILYASHTVWESEEHFRAWTRSQQFRDAHARAGQGSQKLHEGAPRFEGFTAIQHLASTKAA</sequence>
<dbReference type="Proteomes" id="UP000244940">
    <property type="component" value="Unassembled WGS sequence"/>
</dbReference>